<dbReference type="Proteomes" id="UP000679691">
    <property type="component" value="Unassembled WGS sequence"/>
</dbReference>
<dbReference type="InterPro" id="IPR036291">
    <property type="entry name" value="NAD(P)-bd_dom_sf"/>
</dbReference>
<proteinExistence type="predicted"/>
<sequence>MILITGGTGFLGSTLIRLHIHAGIDVVATKRPSSSIPLDLQAHKNIHWIDADLNNYFDLQEAFLGITQVYHCAAAISYQKKEAALLQKINVLGTANLVNICLAQQVRLVHVSSIAALGKNNQGLPVSETDKWEYERSISNYARSKYEGEMEVWRGIAEGLDAVIVNPSLIIGAQAPAHGTAAIFNKLQQGLSYYPSGSIGLVDVEDVAKIMMLLMANTSITAQRYIINNINISYGEFLQQAAAAMQAQVPQKIVSAKALLFIAKLAEVKAFFTNSKPDLTPETARAASSSLAYSNAKLVKLLGYQFKPLAQTLSEISSTLKHI</sequence>
<dbReference type="SUPFAM" id="SSF51735">
    <property type="entry name" value="NAD(P)-binding Rossmann-fold domains"/>
    <property type="match status" value="1"/>
</dbReference>
<protein>
    <submittedName>
        <fullName evidence="2">NAD-dependent epimerase/dehydratase family protein</fullName>
    </submittedName>
</protein>
<dbReference type="PANTHER" id="PTHR48079:SF6">
    <property type="entry name" value="NAD(P)-BINDING DOMAIN-CONTAINING PROTEIN-RELATED"/>
    <property type="match status" value="1"/>
</dbReference>
<dbReference type="EMBL" id="JAGKSB010000007">
    <property type="protein sequence ID" value="MBP3943438.1"/>
    <property type="molecule type" value="Genomic_DNA"/>
</dbReference>
<evidence type="ECO:0000313" key="2">
    <source>
        <dbReference type="EMBL" id="MBP3943438.1"/>
    </source>
</evidence>
<keyword evidence="3" id="KW-1185">Reference proteome</keyword>
<dbReference type="PANTHER" id="PTHR48079">
    <property type="entry name" value="PROTEIN YEEZ"/>
    <property type="match status" value="1"/>
</dbReference>
<comment type="caution">
    <text evidence="2">The sequence shown here is derived from an EMBL/GenBank/DDBJ whole genome shotgun (WGS) entry which is preliminary data.</text>
</comment>
<organism evidence="2 3">
    <name type="scientific">Rhinopithecimicrobium faecis</name>
    <dbReference type="NCBI Taxonomy" id="2820698"/>
    <lineage>
        <taxon>Bacteria</taxon>
        <taxon>Pseudomonadati</taxon>
        <taxon>Bacteroidota</taxon>
        <taxon>Sphingobacteriia</taxon>
        <taxon>Sphingobacteriales</taxon>
        <taxon>Sphingobacteriaceae</taxon>
        <taxon>Rhinopithecimicrobium</taxon>
    </lineage>
</organism>
<evidence type="ECO:0000259" key="1">
    <source>
        <dbReference type="Pfam" id="PF01370"/>
    </source>
</evidence>
<reference evidence="2" key="1">
    <citation type="submission" date="2021-03" db="EMBL/GenBank/DDBJ databases">
        <authorList>
            <person name="Lu T."/>
            <person name="Wang Q."/>
            <person name="Han X."/>
        </authorList>
    </citation>
    <scope>NUCLEOTIDE SEQUENCE</scope>
    <source>
        <strain evidence="2">WQ 2009</strain>
    </source>
</reference>
<dbReference type="InterPro" id="IPR051783">
    <property type="entry name" value="NAD(P)-dependent_oxidoreduct"/>
</dbReference>
<dbReference type="AlphaFoldDB" id="A0A8T4HDK7"/>
<dbReference type="InterPro" id="IPR001509">
    <property type="entry name" value="Epimerase_deHydtase"/>
</dbReference>
<dbReference type="RefSeq" id="WP_353546931.1">
    <property type="nucleotide sequence ID" value="NZ_JAGKSB010000007.1"/>
</dbReference>
<evidence type="ECO:0000313" key="3">
    <source>
        <dbReference type="Proteomes" id="UP000679691"/>
    </source>
</evidence>
<accession>A0A8T4HDK7</accession>
<name>A0A8T4HDK7_9SPHI</name>
<gene>
    <name evidence="2" type="ORF">J5U18_07665</name>
</gene>
<dbReference type="Gene3D" id="3.40.50.720">
    <property type="entry name" value="NAD(P)-binding Rossmann-like Domain"/>
    <property type="match status" value="1"/>
</dbReference>
<dbReference type="GO" id="GO:0004029">
    <property type="term" value="F:aldehyde dehydrogenase (NAD+) activity"/>
    <property type="evidence" value="ECO:0007669"/>
    <property type="project" value="TreeGrafter"/>
</dbReference>
<dbReference type="Pfam" id="PF01370">
    <property type="entry name" value="Epimerase"/>
    <property type="match status" value="1"/>
</dbReference>
<feature type="domain" description="NAD-dependent epimerase/dehydratase" evidence="1">
    <location>
        <begin position="2"/>
        <end position="218"/>
    </location>
</feature>
<dbReference type="GO" id="GO:0005737">
    <property type="term" value="C:cytoplasm"/>
    <property type="evidence" value="ECO:0007669"/>
    <property type="project" value="TreeGrafter"/>
</dbReference>